<sequence>GGWRAEVSLAGIRQQAMAARTSDCDAWMGPQAELPSSVALVPLPDAQGQVRAQLLMENITVGGPRMIDGTADVGDTPTMVVGRTPPTSGTVVRQLRGYLVLPGRDPSEVTDGQS</sequence>
<dbReference type="AlphaFoldDB" id="A0A6J4MJP1"/>
<evidence type="ECO:0000256" key="1">
    <source>
        <dbReference type="SAM" id="MobiDB-lite"/>
    </source>
</evidence>
<feature type="region of interest" description="Disordered" evidence="1">
    <location>
        <begin position="65"/>
        <end position="87"/>
    </location>
</feature>
<name>A0A6J4MJP1_9BACT</name>
<protein>
    <submittedName>
        <fullName evidence="2">Uncharacterized protein</fullName>
    </submittedName>
</protein>
<feature type="non-terminal residue" evidence="2">
    <location>
        <position position="1"/>
    </location>
</feature>
<dbReference type="EMBL" id="CADCTV010000771">
    <property type="protein sequence ID" value="CAA9360087.1"/>
    <property type="molecule type" value="Genomic_DNA"/>
</dbReference>
<reference evidence="2" key="1">
    <citation type="submission" date="2020-02" db="EMBL/GenBank/DDBJ databases">
        <authorList>
            <person name="Meier V. D."/>
        </authorList>
    </citation>
    <scope>NUCLEOTIDE SEQUENCE</scope>
    <source>
        <strain evidence="2">AVDCRST_MAG89</strain>
    </source>
</reference>
<organism evidence="2">
    <name type="scientific">uncultured Gemmatimonadota bacterium</name>
    <dbReference type="NCBI Taxonomy" id="203437"/>
    <lineage>
        <taxon>Bacteria</taxon>
        <taxon>Pseudomonadati</taxon>
        <taxon>Gemmatimonadota</taxon>
        <taxon>environmental samples</taxon>
    </lineage>
</organism>
<accession>A0A6J4MJP1</accession>
<gene>
    <name evidence="2" type="ORF">AVDCRST_MAG89-3683</name>
</gene>
<evidence type="ECO:0000313" key="2">
    <source>
        <dbReference type="EMBL" id="CAA9360087.1"/>
    </source>
</evidence>
<proteinExistence type="predicted"/>